<keyword evidence="1" id="KW-1133">Transmembrane helix</keyword>
<reference evidence="2 3" key="1">
    <citation type="journal article" date="2023" name="G3 (Bethesda)">
        <title>A chromosome-length genome assembly and annotation of blackberry (Rubus argutus, cv. 'Hillquist').</title>
        <authorList>
            <person name="Bruna T."/>
            <person name="Aryal R."/>
            <person name="Dudchenko O."/>
            <person name="Sargent D.J."/>
            <person name="Mead D."/>
            <person name="Buti M."/>
            <person name="Cavallini A."/>
            <person name="Hytonen T."/>
            <person name="Andres J."/>
            <person name="Pham M."/>
            <person name="Weisz D."/>
            <person name="Mascagni F."/>
            <person name="Usai G."/>
            <person name="Natali L."/>
            <person name="Bassil N."/>
            <person name="Fernandez G.E."/>
            <person name="Lomsadze A."/>
            <person name="Armour M."/>
            <person name="Olukolu B."/>
            <person name="Poorten T."/>
            <person name="Britton C."/>
            <person name="Davik J."/>
            <person name="Ashrafi H."/>
            <person name="Aiden E.L."/>
            <person name="Borodovsky M."/>
            <person name="Worthington M."/>
        </authorList>
    </citation>
    <scope>NUCLEOTIDE SEQUENCE [LARGE SCALE GENOMIC DNA]</scope>
    <source>
        <strain evidence="2">PI 553951</strain>
    </source>
</reference>
<evidence type="ECO:0000256" key="1">
    <source>
        <dbReference type="SAM" id="Phobius"/>
    </source>
</evidence>
<dbReference type="Gene3D" id="1.20.1250.20">
    <property type="entry name" value="MFS general substrate transporter like domains"/>
    <property type="match status" value="1"/>
</dbReference>
<proteinExistence type="predicted"/>
<accession>A0AAW1Y7I6</accession>
<gene>
    <name evidence="2" type="ORF">M0R45_010636</name>
</gene>
<comment type="caution">
    <text evidence="2">The sequence shown here is derived from an EMBL/GenBank/DDBJ whole genome shotgun (WGS) entry which is preliminary data.</text>
</comment>
<keyword evidence="1" id="KW-0472">Membrane</keyword>
<sequence>MAREQLQVLNALDVAKTQWYHFTAIIIAGMGFFTDAYDLFCVSLVTKLLGPHILPPGQLFFGWLGDKMGRKKVYGMTLMLMVICFCCFGSLLWARTQNRDVNSLLFPVLAWFRYWW</sequence>
<feature type="transmembrane region" description="Helical" evidence="1">
    <location>
        <begin position="73"/>
        <end position="94"/>
    </location>
</feature>
<dbReference type="InterPro" id="IPR036259">
    <property type="entry name" value="MFS_trans_sf"/>
</dbReference>
<keyword evidence="1" id="KW-0812">Transmembrane</keyword>
<name>A0AAW1Y7I6_RUBAR</name>
<keyword evidence="3" id="KW-1185">Reference proteome</keyword>
<dbReference type="AlphaFoldDB" id="A0AAW1Y7I6"/>
<evidence type="ECO:0008006" key="4">
    <source>
        <dbReference type="Google" id="ProtNLM"/>
    </source>
</evidence>
<dbReference type="Proteomes" id="UP001457282">
    <property type="component" value="Unassembled WGS sequence"/>
</dbReference>
<dbReference type="EMBL" id="JBEDUW010000002">
    <property type="protein sequence ID" value="KAK9945106.1"/>
    <property type="molecule type" value="Genomic_DNA"/>
</dbReference>
<protein>
    <recommendedName>
        <fullName evidence="4">Major facilitator superfamily (MFS) profile domain-containing protein</fullName>
    </recommendedName>
</protein>
<feature type="transmembrane region" description="Helical" evidence="1">
    <location>
        <begin position="20"/>
        <end position="45"/>
    </location>
</feature>
<dbReference type="SUPFAM" id="SSF103473">
    <property type="entry name" value="MFS general substrate transporter"/>
    <property type="match status" value="1"/>
</dbReference>
<organism evidence="2 3">
    <name type="scientific">Rubus argutus</name>
    <name type="common">Southern blackberry</name>
    <dbReference type="NCBI Taxonomy" id="59490"/>
    <lineage>
        <taxon>Eukaryota</taxon>
        <taxon>Viridiplantae</taxon>
        <taxon>Streptophyta</taxon>
        <taxon>Embryophyta</taxon>
        <taxon>Tracheophyta</taxon>
        <taxon>Spermatophyta</taxon>
        <taxon>Magnoliopsida</taxon>
        <taxon>eudicotyledons</taxon>
        <taxon>Gunneridae</taxon>
        <taxon>Pentapetalae</taxon>
        <taxon>rosids</taxon>
        <taxon>fabids</taxon>
        <taxon>Rosales</taxon>
        <taxon>Rosaceae</taxon>
        <taxon>Rosoideae</taxon>
        <taxon>Rosoideae incertae sedis</taxon>
        <taxon>Rubus</taxon>
    </lineage>
</organism>
<evidence type="ECO:0000313" key="3">
    <source>
        <dbReference type="Proteomes" id="UP001457282"/>
    </source>
</evidence>
<evidence type="ECO:0000313" key="2">
    <source>
        <dbReference type="EMBL" id="KAK9945106.1"/>
    </source>
</evidence>